<comment type="caution">
    <text evidence="1">The sequence shown here is derived from an EMBL/GenBank/DDBJ whole genome shotgun (WGS) entry which is preliminary data.</text>
</comment>
<evidence type="ECO:0000313" key="2">
    <source>
        <dbReference type="Proteomes" id="UP000784294"/>
    </source>
</evidence>
<proteinExistence type="predicted"/>
<accession>A0A3S5AJA4</accession>
<dbReference type="AlphaFoldDB" id="A0A3S5AJA4"/>
<dbReference type="EMBL" id="CAAALY010257562">
    <property type="protein sequence ID" value="VEL38333.1"/>
    <property type="molecule type" value="Genomic_DNA"/>
</dbReference>
<dbReference type="OrthoDB" id="6279772at2759"/>
<evidence type="ECO:0000313" key="1">
    <source>
        <dbReference type="EMBL" id="VEL38333.1"/>
    </source>
</evidence>
<gene>
    <name evidence="1" type="ORF">PXEA_LOCUS31773</name>
</gene>
<reference evidence="1" key="1">
    <citation type="submission" date="2018-11" db="EMBL/GenBank/DDBJ databases">
        <authorList>
            <consortium name="Pathogen Informatics"/>
        </authorList>
    </citation>
    <scope>NUCLEOTIDE SEQUENCE</scope>
</reference>
<name>A0A3S5AJA4_9PLAT</name>
<organism evidence="1 2">
    <name type="scientific">Protopolystoma xenopodis</name>
    <dbReference type="NCBI Taxonomy" id="117903"/>
    <lineage>
        <taxon>Eukaryota</taxon>
        <taxon>Metazoa</taxon>
        <taxon>Spiralia</taxon>
        <taxon>Lophotrochozoa</taxon>
        <taxon>Platyhelminthes</taxon>
        <taxon>Monogenea</taxon>
        <taxon>Polyopisthocotylea</taxon>
        <taxon>Polystomatidea</taxon>
        <taxon>Polystomatidae</taxon>
        <taxon>Protopolystoma</taxon>
    </lineage>
</organism>
<protein>
    <submittedName>
        <fullName evidence="1">Uncharacterized protein</fullName>
    </submittedName>
</protein>
<keyword evidence="2" id="KW-1185">Reference proteome</keyword>
<dbReference type="Proteomes" id="UP000784294">
    <property type="component" value="Unassembled WGS sequence"/>
</dbReference>
<sequence length="77" mass="8805">MDPKHLLNISGNCSPREIRQLFAYSEFTPDLRHLRRKDNLVADALSRIEHMTISTIADIDYEATAEAQTSQHIHETA</sequence>